<gene>
    <name evidence="1" type="ORF">DM860_018125</name>
</gene>
<dbReference type="AlphaFoldDB" id="A0A328DUC8"/>
<dbReference type="PANTHER" id="PTHR33116:SF78">
    <property type="entry name" value="OS12G0587133 PROTEIN"/>
    <property type="match status" value="1"/>
</dbReference>
<evidence type="ECO:0000313" key="2">
    <source>
        <dbReference type="Proteomes" id="UP000249390"/>
    </source>
</evidence>
<sequence>MPFQYLGATIGKGKLKKEDCKRIVQHFEGYLNTWHSKVLNQMGRLILIKHVLSSIPLHILAVQQMPKSIHNTLNKMMQNFIWGHKDGKPKYHWKSWRNVCFPTCEGGLGIRHLEDIEAAYS</sequence>
<dbReference type="PANTHER" id="PTHR33116">
    <property type="entry name" value="REVERSE TRANSCRIPTASE ZINC-BINDING DOMAIN-CONTAINING PROTEIN-RELATED-RELATED"/>
    <property type="match status" value="1"/>
</dbReference>
<evidence type="ECO:0000313" key="1">
    <source>
        <dbReference type="EMBL" id="RAL49252.1"/>
    </source>
</evidence>
<accession>A0A328DUC8</accession>
<protein>
    <recommendedName>
        <fullName evidence="3">Reverse transcriptase zinc-binding domain-containing protein</fullName>
    </recommendedName>
</protein>
<comment type="caution">
    <text evidence="1">The sequence shown here is derived from an EMBL/GenBank/DDBJ whole genome shotgun (WGS) entry which is preliminary data.</text>
</comment>
<proteinExistence type="predicted"/>
<name>A0A328DUC8_9ASTE</name>
<evidence type="ECO:0008006" key="3">
    <source>
        <dbReference type="Google" id="ProtNLM"/>
    </source>
</evidence>
<dbReference type="Proteomes" id="UP000249390">
    <property type="component" value="Unassembled WGS sequence"/>
</dbReference>
<reference evidence="1 2" key="1">
    <citation type="submission" date="2018-06" db="EMBL/GenBank/DDBJ databases">
        <title>The Genome of Cuscuta australis (Dodder) Provides Insight into the Evolution of Plant Parasitism.</title>
        <authorList>
            <person name="Liu H."/>
        </authorList>
    </citation>
    <scope>NUCLEOTIDE SEQUENCE [LARGE SCALE GENOMIC DNA]</scope>
    <source>
        <strain evidence="2">cv. Yunnan</strain>
        <tissue evidence="1">Vines</tissue>
    </source>
</reference>
<keyword evidence="2" id="KW-1185">Reference proteome</keyword>
<dbReference type="EMBL" id="NQVE01000085">
    <property type="protein sequence ID" value="RAL49252.1"/>
    <property type="molecule type" value="Genomic_DNA"/>
</dbReference>
<organism evidence="1 2">
    <name type="scientific">Cuscuta australis</name>
    <dbReference type="NCBI Taxonomy" id="267555"/>
    <lineage>
        <taxon>Eukaryota</taxon>
        <taxon>Viridiplantae</taxon>
        <taxon>Streptophyta</taxon>
        <taxon>Embryophyta</taxon>
        <taxon>Tracheophyta</taxon>
        <taxon>Spermatophyta</taxon>
        <taxon>Magnoliopsida</taxon>
        <taxon>eudicotyledons</taxon>
        <taxon>Gunneridae</taxon>
        <taxon>Pentapetalae</taxon>
        <taxon>asterids</taxon>
        <taxon>lamiids</taxon>
        <taxon>Solanales</taxon>
        <taxon>Convolvulaceae</taxon>
        <taxon>Cuscuteae</taxon>
        <taxon>Cuscuta</taxon>
        <taxon>Cuscuta subgen. Grammica</taxon>
        <taxon>Cuscuta sect. Cleistogrammica</taxon>
    </lineage>
</organism>